<keyword evidence="2" id="KW-0521">NADP</keyword>
<evidence type="ECO:0000256" key="3">
    <source>
        <dbReference type="ARBA" id="ARBA00023002"/>
    </source>
</evidence>
<evidence type="ECO:0000256" key="2">
    <source>
        <dbReference type="ARBA" id="ARBA00022857"/>
    </source>
</evidence>
<dbReference type="GO" id="GO:0048038">
    <property type="term" value="F:quinone binding"/>
    <property type="evidence" value="ECO:0007669"/>
    <property type="project" value="TreeGrafter"/>
</dbReference>
<dbReference type="GO" id="GO:0006633">
    <property type="term" value="P:fatty acid biosynthetic process"/>
    <property type="evidence" value="ECO:0007669"/>
    <property type="project" value="TreeGrafter"/>
</dbReference>
<dbReference type="FunFam" id="3.40.50.720:FF:000084">
    <property type="entry name" value="Short-chain dehydrogenase reductase"/>
    <property type="match status" value="1"/>
</dbReference>
<dbReference type="Proteomes" id="UP000078559">
    <property type="component" value="Unassembled WGS sequence"/>
</dbReference>
<dbReference type="SMR" id="A0A194VIC3"/>
<dbReference type="Gene3D" id="3.40.50.720">
    <property type="entry name" value="NAD(P)-binding Rossmann-like Domain"/>
    <property type="match status" value="1"/>
</dbReference>
<dbReference type="InterPro" id="IPR002347">
    <property type="entry name" value="SDR_fam"/>
</dbReference>
<protein>
    <submittedName>
        <fullName evidence="4">17-beta-hydroxysteroid dehydrogenase 14</fullName>
    </submittedName>
</protein>
<proteinExistence type="inferred from homology"/>
<dbReference type="SUPFAM" id="SSF51735">
    <property type="entry name" value="NAD(P)-binding Rossmann-fold domains"/>
    <property type="match status" value="1"/>
</dbReference>
<dbReference type="AlphaFoldDB" id="A0A194VIC3"/>
<dbReference type="InterPro" id="IPR036291">
    <property type="entry name" value="NAD(P)-bd_dom_sf"/>
</dbReference>
<dbReference type="EMBL" id="KN796114">
    <property type="protein sequence ID" value="KUI63733.1"/>
    <property type="molecule type" value="Genomic_DNA"/>
</dbReference>
<dbReference type="CDD" id="cd05233">
    <property type="entry name" value="SDR_c"/>
    <property type="match status" value="1"/>
</dbReference>
<evidence type="ECO:0000313" key="5">
    <source>
        <dbReference type="Proteomes" id="UP000078559"/>
    </source>
</evidence>
<sequence length="289" mass="30878">MPLFTVPPHPKKIFSVPNSPHKGINHVSQHQSFKMQLGLEGKVVLVTGGTKSIGLCIVKSFLQEGAIVHFCSRTASEVTSTQETLSSVYGAGKVQGHTVDVGNAEQVSQWVKESATLSGRIDVVVSNVSALSVANTRQSWDATYQTDMMGTYTLIDSALPYLKESKGNVVAISTVSGRYVDFTAPSPYGAIKAALIHYISQLAHTLAPHGVRANSVSPGNIYVADGFWGQAEKDMPELFQKQLEANPMGRMGKPEEVADSVVWLASKKASFVSGTNLLVDGAVSPGVQF</sequence>
<dbReference type="Pfam" id="PF13561">
    <property type="entry name" value="adh_short_C2"/>
    <property type="match status" value="1"/>
</dbReference>
<comment type="similarity">
    <text evidence="1">Belongs to the short-chain dehydrogenases/reductases (SDR) family.</text>
</comment>
<name>A0A194VIC3_CYTMA</name>
<dbReference type="PANTHER" id="PTHR42760">
    <property type="entry name" value="SHORT-CHAIN DEHYDROGENASES/REDUCTASES FAMILY MEMBER"/>
    <property type="match status" value="1"/>
</dbReference>
<keyword evidence="5" id="KW-1185">Reference proteome</keyword>
<dbReference type="OrthoDB" id="414540at2759"/>
<organism evidence="4 5">
    <name type="scientific">Cytospora mali</name>
    <name type="common">Apple Valsa canker fungus</name>
    <name type="synonym">Valsa mali</name>
    <dbReference type="NCBI Taxonomy" id="578113"/>
    <lineage>
        <taxon>Eukaryota</taxon>
        <taxon>Fungi</taxon>
        <taxon>Dikarya</taxon>
        <taxon>Ascomycota</taxon>
        <taxon>Pezizomycotina</taxon>
        <taxon>Sordariomycetes</taxon>
        <taxon>Sordariomycetidae</taxon>
        <taxon>Diaporthales</taxon>
        <taxon>Cytosporaceae</taxon>
        <taxon>Cytospora</taxon>
    </lineage>
</organism>
<dbReference type="GO" id="GO:0016616">
    <property type="term" value="F:oxidoreductase activity, acting on the CH-OH group of donors, NAD or NADP as acceptor"/>
    <property type="evidence" value="ECO:0007669"/>
    <property type="project" value="TreeGrafter"/>
</dbReference>
<keyword evidence="3" id="KW-0560">Oxidoreductase</keyword>
<accession>A0A194VIC3</accession>
<reference evidence="4" key="1">
    <citation type="submission" date="2014-12" db="EMBL/GenBank/DDBJ databases">
        <title>Genome Sequence of Valsa Canker Pathogens Uncovers a Specific Adaption of Colonization on Woody Bark.</title>
        <authorList>
            <person name="Yin Z."/>
            <person name="Liu H."/>
            <person name="Gao X."/>
            <person name="Li Z."/>
            <person name="Song N."/>
            <person name="Ke X."/>
            <person name="Dai Q."/>
            <person name="Wu Y."/>
            <person name="Sun Y."/>
            <person name="Xu J.-R."/>
            <person name="Kang Z.K."/>
            <person name="Wang L."/>
            <person name="Huang L."/>
        </authorList>
    </citation>
    <scope>NUCLEOTIDE SEQUENCE [LARGE SCALE GENOMIC DNA]</scope>
    <source>
        <strain evidence="4">03-8</strain>
    </source>
</reference>
<evidence type="ECO:0000256" key="1">
    <source>
        <dbReference type="ARBA" id="ARBA00006484"/>
    </source>
</evidence>
<dbReference type="PRINTS" id="PR00081">
    <property type="entry name" value="GDHRDH"/>
</dbReference>
<dbReference type="PANTHER" id="PTHR42760:SF133">
    <property type="entry name" value="3-OXOACYL-[ACYL-CARRIER-PROTEIN] REDUCTASE"/>
    <property type="match status" value="1"/>
</dbReference>
<gene>
    <name evidence="4" type="ORF">VM1G_10496</name>
</gene>
<evidence type="ECO:0000313" key="4">
    <source>
        <dbReference type="EMBL" id="KUI63733.1"/>
    </source>
</evidence>